<reference evidence="2 3" key="1">
    <citation type="submission" date="2015-11" db="EMBL/GenBank/DDBJ databases">
        <authorList>
            <person name="Zhang Y."/>
            <person name="Guo Z."/>
        </authorList>
    </citation>
    <scope>NUCLEOTIDE SEQUENCE [LARGE SCALE GENOMIC DNA]</scope>
    <source>
        <strain evidence="2 3">ChDC F174</strain>
        <plasmid evidence="3">Plasmid unnamed1</plasmid>
    </source>
</reference>
<protein>
    <submittedName>
        <fullName evidence="2">Uncharacterized protein</fullName>
    </submittedName>
</protein>
<gene>
    <name evidence="2" type="ORF">RN87_11645</name>
</gene>
<organism evidence="2">
    <name type="scientific">Fusobacterium hwasookii ChDC F174</name>
    <dbReference type="NCBI Taxonomy" id="1307442"/>
    <lineage>
        <taxon>Bacteria</taxon>
        <taxon>Fusobacteriati</taxon>
        <taxon>Fusobacteriota</taxon>
        <taxon>Fusobacteriia</taxon>
        <taxon>Fusobacteriales</taxon>
        <taxon>Fusobacteriaceae</taxon>
        <taxon>Fusobacterium</taxon>
    </lineage>
</organism>
<accession>A0A0S2ZR27</accession>
<dbReference type="EMBL" id="CP013332">
    <property type="protein sequence ID" value="ALQ41206.1"/>
    <property type="molecule type" value="Genomic_DNA"/>
</dbReference>
<dbReference type="RefSeq" id="WP_029493409.1">
    <property type="nucleotide sequence ID" value="NZ_ATKF01000076.1"/>
</dbReference>
<feature type="transmembrane region" description="Helical" evidence="1">
    <location>
        <begin position="6"/>
        <end position="25"/>
    </location>
</feature>
<dbReference type="KEGG" id="fhw:RN87_11645"/>
<keyword evidence="1" id="KW-1133">Transmembrane helix</keyword>
<geneLocation type="plasmid" evidence="2">
    <name>unnamed1</name>
</geneLocation>
<dbReference type="Proteomes" id="UP000063275">
    <property type="component" value="Plasmid unnamed1"/>
</dbReference>
<keyword evidence="2" id="KW-0614">Plasmid</keyword>
<evidence type="ECO:0000313" key="3">
    <source>
        <dbReference type="Proteomes" id="UP000063275"/>
    </source>
</evidence>
<dbReference type="AlphaFoldDB" id="A0A0S2ZR27"/>
<proteinExistence type="predicted"/>
<evidence type="ECO:0000256" key="1">
    <source>
        <dbReference type="SAM" id="Phobius"/>
    </source>
</evidence>
<keyword evidence="1" id="KW-0472">Membrane</keyword>
<keyword evidence="1" id="KW-0812">Transmembrane</keyword>
<sequence length="259" mass="31127">MKQFLLTFLGSFSGIITAFIVLNFFKGFRNLIFSDKALDYKVFKNFLEKEMPNHRCHKFKITPGTKIETYKIELDKIIDKFIKNSRETFDYSENKLLQKKLCIDLFNLKTILTDEEKKGIVRDLMLNEDSEYNVDNEISYFIKLVNKYMDRIEEYRKNQLEKDFNKIKINDFDNFVINLDNEIKNNNETINFDRNKKLAENLIYLKAILTDEEKIVARDEIVSKYDFRNRGYFFIKLIDKNFERIVKYKNEKFNSTSAN</sequence>
<evidence type="ECO:0000313" key="2">
    <source>
        <dbReference type="EMBL" id="ALQ41206.1"/>
    </source>
</evidence>
<name>A0A0S2ZR27_9FUSO</name>